<dbReference type="InterPro" id="IPR036390">
    <property type="entry name" value="WH_DNA-bd_sf"/>
</dbReference>
<dbReference type="Gene3D" id="1.10.10.10">
    <property type="entry name" value="Winged helix-like DNA-binding domain superfamily/Winged helix DNA-binding domain"/>
    <property type="match status" value="1"/>
</dbReference>
<dbReference type="Proteomes" id="UP001597521">
    <property type="component" value="Unassembled WGS sequence"/>
</dbReference>
<proteinExistence type="predicted"/>
<dbReference type="PRINTS" id="PR00598">
    <property type="entry name" value="HTHMARR"/>
</dbReference>
<dbReference type="PROSITE" id="PS50995">
    <property type="entry name" value="HTH_MARR_2"/>
    <property type="match status" value="1"/>
</dbReference>
<comment type="caution">
    <text evidence="2">The sequence shown here is derived from an EMBL/GenBank/DDBJ whole genome shotgun (WGS) entry which is preliminary data.</text>
</comment>
<gene>
    <name evidence="2" type="ORF">ACFSX5_11450</name>
</gene>
<dbReference type="SMART" id="SM00347">
    <property type="entry name" value="HTH_MARR"/>
    <property type="match status" value="1"/>
</dbReference>
<dbReference type="InterPro" id="IPR000835">
    <property type="entry name" value="HTH_MarR-typ"/>
</dbReference>
<dbReference type="Pfam" id="PF12802">
    <property type="entry name" value="MarR_2"/>
    <property type="match status" value="1"/>
</dbReference>
<accession>A0ABW5QLC1</accession>
<dbReference type="PANTHER" id="PTHR33164:SF43">
    <property type="entry name" value="HTH-TYPE TRANSCRIPTIONAL REPRESSOR YETL"/>
    <property type="match status" value="1"/>
</dbReference>
<protein>
    <submittedName>
        <fullName evidence="2">MarR family winged helix-turn-helix transcriptional regulator</fullName>
    </submittedName>
</protein>
<dbReference type="InterPro" id="IPR039422">
    <property type="entry name" value="MarR/SlyA-like"/>
</dbReference>
<dbReference type="PANTHER" id="PTHR33164">
    <property type="entry name" value="TRANSCRIPTIONAL REGULATOR, MARR FAMILY"/>
    <property type="match status" value="1"/>
</dbReference>
<reference evidence="3" key="1">
    <citation type="journal article" date="2019" name="Int. J. Syst. Evol. Microbiol.">
        <title>The Global Catalogue of Microorganisms (GCM) 10K type strain sequencing project: providing services to taxonomists for standard genome sequencing and annotation.</title>
        <authorList>
            <consortium name="The Broad Institute Genomics Platform"/>
            <consortium name="The Broad Institute Genome Sequencing Center for Infectious Disease"/>
            <person name="Wu L."/>
            <person name="Ma J."/>
        </authorList>
    </citation>
    <scope>NUCLEOTIDE SEQUENCE [LARGE SCALE GENOMIC DNA]</scope>
    <source>
        <strain evidence="3">CCM 7427</strain>
    </source>
</reference>
<organism evidence="2 3">
    <name type="scientific">Devosia albogilva</name>
    <dbReference type="NCBI Taxonomy" id="429726"/>
    <lineage>
        <taxon>Bacteria</taxon>
        <taxon>Pseudomonadati</taxon>
        <taxon>Pseudomonadota</taxon>
        <taxon>Alphaproteobacteria</taxon>
        <taxon>Hyphomicrobiales</taxon>
        <taxon>Devosiaceae</taxon>
        <taxon>Devosia</taxon>
    </lineage>
</organism>
<keyword evidence="3" id="KW-1185">Reference proteome</keyword>
<evidence type="ECO:0000313" key="2">
    <source>
        <dbReference type="EMBL" id="MFD2648408.1"/>
    </source>
</evidence>
<dbReference type="SUPFAM" id="SSF46785">
    <property type="entry name" value="Winged helix' DNA-binding domain"/>
    <property type="match status" value="1"/>
</dbReference>
<name>A0ABW5QLC1_9HYPH</name>
<dbReference type="RefSeq" id="WP_386833570.1">
    <property type="nucleotide sequence ID" value="NZ_JBHUNP010000001.1"/>
</dbReference>
<feature type="domain" description="HTH marR-type" evidence="1">
    <location>
        <begin position="4"/>
        <end position="138"/>
    </location>
</feature>
<dbReference type="EMBL" id="JBHUNP010000001">
    <property type="protein sequence ID" value="MFD2648408.1"/>
    <property type="molecule type" value="Genomic_DNA"/>
</dbReference>
<evidence type="ECO:0000313" key="3">
    <source>
        <dbReference type="Proteomes" id="UP001597521"/>
    </source>
</evidence>
<sequence>MDQVDELEDLLRELSAELGQVYRWAAEQAGVNQTDLMSLYFIRSSEGSATPKALAEHLGLTSGATAILLNRLEARGLIQRTPHPTDRRAVLLSLGAGASEKGLLDLRETVRRLNGSVIDELTAEEAEVVKRFMHRLLANTRDSLRRIRSQEAKGADHLP</sequence>
<evidence type="ECO:0000259" key="1">
    <source>
        <dbReference type="PROSITE" id="PS50995"/>
    </source>
</evidence>
<dbReference type="InterPro" id="IPR036388">
    <property type="entry name" value="WH-like_DNA-bd_sf"/>
</dbReference>